<dbReference type="InterPro" id="IPR032710">
    <property type="entry name" value="NTF2-like_dom_sf"/>
</dbReference>
<dbReference type="SUPFAM" id="SSF54427">
    <property type="entry name" value="NTF2-like"/>
    <property type="match status" value="1"/>
</dbReference>
<gene>
    <name evidence="1" type="ORF">ACFSJD_44170</name>
</gene>
<reference evidence="2" key="1">
    <citation type="journal article" date="2019" name="Int. J. Syst. Evol. Microbiol.">
        <title>The Global Catalogue of Microorganisms (GCM) 10K type strain sequencing project: providing services to taxonomists for standard genome sequencing and annotation.</title>
        <authorList>
            <consortium name="The Broad Institute Genomics Platform"/>
            <consortium name="The Broad Institute Genome Sequencing Center for Infectious Disease"/>
            <person name="Wu L."/>
            <person name="Ma J."/>
        </authorList>
    </citation>
    <scope>NUCLEOTIDE SEQUENCE [LARGE SCALE GENOMIC DNA]</scope>
    <source>
        <strain evidence="2">CCM 7043</strain>
    </source>
</reference>
<evidence type="ECO:0008006" key="3">
    <source>
        <dbReference type="Google" id="ProtNLM"/>
    </source>
</evidence>
<keyword evidence="2" id="KW-1185">Reference proteome</keyword>
<dbReference type="Proteomes" id="UP001597114">
    <property type="component" value="Unassembled WGS sequence"/>
</dbReference>
<organism evidence="1 2">
    <name type="scientific">Pseudonocardia yunnanensis</name>
    <dbReference type="NCBI Taxonomy" id="58107"/>
    <lineage>
        <taxon>Bacteria</taxon>
        <taxon>Bacillati</taxon>
        <taxon>Actinomycetota</taxon>
        <taxon>Actinomycetes</taxon>
        <taxon>Pseudonocardiales</taxon>
        <taxon>Pseudonocardiaceae</taxon>
        <taxon>Pseudonocardia</taxon>
    </lineage>
</organism>
<comment type="caution">
    <text evidence="1">The sequence shown here is derived from an EMBL/GenBank/DDBJ whole genome shotgun (WGS) entry which is preliminary data.</text>
</comment>
<name>A0ABW4FA96_9PSEU</name>
<dbReference type="EMBL" id="JBHUCO010000086">
    <property type="protein sequence ID" value="MFD1524543.1"/>
    <property type="molecule type" value="Genomic_DNA"/>
</dbReference>
<sequence length="48" mass="5585">MDQVVVDVLDAVERQDWSTVRLLLHPYLHWTQDGVVVRGRTKITADRP</sequence>
<accession>A0ABW4FA96</accession>
<dbReference type="RefSeq" id="WP_344730670.1">
    <property type="nucleotide sequence ID" value="NZ_BAAAUS010000070.1"/>
</dbReference>
<protein>
    <recommendedName>
        <fullName evidence="3">Nuclear transport factor 2 family protein</fullName>
    </recommendedName>
</protein>
<proteinExistence type="predicted"/>
<evidence type="ECO:0000313" key="2">
    <source>
        <dbReference type="Proteomes" id="UP001597114"/>
    </source>
</evidence>
<evidence type="ECO:0000313" key="1">
    <source>
        <dbReference type="EMBL" id="MFD1524543.1"/>
    </source>
</evidence>